<evidence type="ECO:0000313" key="7">
    <source>
        <dbReference type="EMBL" id="KGM48428.1"/>
    </source>
</evidence>
<evidence type="ECO:0000256" key="1">
    <source>
        <dbReference type="ARBA" id="ARBA00010688"/>
    </source>
</evidence>
<dbReference type="AlphaFoldDB" id="A0A0A0EED2"/>
<name>A0A0A0EED2_9RHOB</name>
<dbReference type="InterPro" id="IPR050306">
    <property type="entry name" value="PfkB_Carbo_kinase"/>
</dbReference>
<dbReference type="GO" id="GO:0005524">
    <property type="term" value="F:ATP binding"/>
    <property type="evidence" value="ECO:0007669"/>
    <property type="project" value="UniProtKB-KW"/>
</dbReference>
<dbReference type="EMBL" id="AQQX01000004">
    <property type="protein sequence ID" value="KGM48428.1"/>
    <property type="molecule type" value="Genomic_DNA"/>
</dbReference>
<evidence type="ECO:0000256" key="3">
    <source>
        <dbReference type="ARBA" id="ARBA00022741"/>
    </source>
</evidence>
<sequence length="309" mass="32233">MILCCGEALIDMIPHGTTAGRDGFVPFPGGAVFNTAIALGRLGAPAGLLTGLSSDLFGRQLRDALHASHVDNGYAITSDRHTTLAFVQLQNGHATYEFYDENSAGRMLAPADMPEIGPEVTALFFGGISLMSTPCADAYASLLDKAGNDRAVMLDPNIRPGFITDPEAYRARLTAMLARTDIVKVSDEDLDWLLPDAGDLPRQIASLHDMGPALVVLTRGKDGATGYLSSGTEVSVAATPVEVADTVGAGDTFNAGLLARLSDLGALTPEALPNLSEDDLRAALTLGTRAAAITVSRSGANPPWAKELG</sequence>
<dbReference type="RefSeq" id="WP_043749203.1">
    <property type="nucleotide sequence ID" value="NZ_AQQX01000004.1"/>
</dbReference>
<comment type="caution">
    <text evidence="7">The sequence shown here is derived from an EMBL/GenBank/DDBJ whole genome shotgun (WGS) entry which is preliminary data.</text>
</comment>
<keyword evidence="5" id="KW-0067">ATP-binding</keyword>
<dbReference type="PANTHER" id="PTHR43085:SF1">
    <property type="entry name" value="PSEUDOURIDINE KINASE-RELATED"/>
    <property type="match status" value="1"/>
</dbReference>
<organism evidence="7 8">
    <name type="scientific">Pseudooceanicola atlanticus</name>
    <dbReference type="NCBI Taxonomy" id="1461694"/>
    <lineage>
        <taxon>Bacteria</taxon>
        <taxon>Pseudomonadati</taxon>
        <taxon>Pseudomonadota</taxon>
        <taxon>Alphaproteobacteria</taxon>
        <taxon>Rhodobacterales</taxon>
        <taxon>Paracoccaceae</taxon>
        <taxon>Pseudooceanicola</taxon>
    </lineage>
</organism>
<dbReference type="PANTHER" id="PTHR43085">
    <property type="entry name" value="HEXOKINASE FAMILY MEMBER"/>
    <property type="match status" value="1"/>
</dbReference>
<comment type="similarity">
    <text evidence="1">Belongs to the carbohydrate kinase PfkB family.</text>
</comment>
<feature type="domain" description="Carbohydrate kinase PfkB" evidence="6">
    <location>
        <begin position="2"/>
        <end position="304"/>
    </location>
</feature>
<keyword evidence="3" id="KW-0547">Nucleotide-binding</keyword>
<protein>
    <submittedName>
        <fullName evidence="7">Carbohydrate kinase</fullName>
    </submittedName>
</protein>
<dbReference type="CDD" id="cd01167">
    <property type="entry name" value="bac_FRK"/>
    <property type="match status" value="1"/>
</dbReference>
<dbReference type="STRING" id="1461694.ATO9_12370"/>
<reference evidence="7 8" key="1">
    <citation type="journal article" date="2015" name="Antonie Van Leeuwenhoek">
        <title>Pseudooceanicola atlanticus gen. nov. sp. nov., isolated from surface seawater of the Atlantic Ocean and reclassification of Oceanicola batsensis, Oceanicola marinus, Oceanicola nitratireducens, Oceanicola nanhaiensis, Oceanicola antarcticus and Oceanicola flagellatus, as Pseudooceanicola batsensis comb. nov., Pseudooceanicola marinus comb. nov., Pseudooceanicola nitratireducens comb. nov., Pseudooceanicola nanhaiensis comb. nov., Pseudooceanicola antarcticus comb. nov., and Pseudooceanicola flagellatus comb. nov.</title>
        <authorList>
            <person name="Lai Q."/>
            <person name="Li G."/>
            <person name="Liu X."/>
            <person name="Du Y."/>
            <person name="Sun F."/>
            <person name="Shao Z."/>
        </authorList>
    </citation>
    <scope>NUCLEOTIDE SEQUENCE [LARGE SCALE GENOMIC DNA]</scope>
    <source>
        <strain evidence="7 8">22II-s11g</strain>
    </source>
</reference>
<proteinExistence type="inferred from homology"/>
<dbReference type="InterPro" id="IPR002173">
    <property type="entry name" value="Carboh/pur_kinase_PfkB_CS"/>
</dbReference>
<dbReference type="Gene3D" id="3.40.1190.20">
    <property type="match status" value="1"/>
</dbReference>
<dbReference type="PROSITE" id="PS00584">
    <property type="entry name" value="PFKB_KINASES_2"/>
    <property type="match status" value="1"/>
</dbReference>
<keyword evidence="8" id="KW-1185">Reference proteome</keyword>
<dbReference type="SUPFAM" id="SSF53613">
    <property type="entry name" value="Ribokinase-like"/>
    <property type="match status" value="1"/>
</dbReference>
<evidence type="ECO:0000256" key="4">
    <source>
        <dbReference type="ARBA" id="ARBA00022777"/>
    </source>
</evidence>
<evidence type="ECO:0000256" key="2">
    <source>
        <dbReference type="ARBA" id="ARBA00022679"/>
    </source>
</evidence>
<accession>A0A0A0EED2</accession>
<dbReference type="GO" id="GO:0016301">
    <property type="term" value="F:kinase activity"/>
    <property type="evidence" value="ECO:0007669"/>
    <property type="project" value="UniProtKB-KW"/>
</dbReference>
<dbReference type="Proteomes" id="UP000030004">
    <property type="component" value="Unassembled WGS sequence"/>
</dbReference>
<dbReference type="OrthoDB" id="9795789at2"/>
<keyword evidence="4 7" id="KW-0418">Kinase</keyword>
<evidence type="ECO:0000313" key="8">
    <source>
        <dbReference type="Proteomes" id="UP000030004"/>
    </source>
</evidence>
<evidence type="ECO:0000259" key="6">
    <source>
        <dbReference type="Pfam" id="PF00294"/>
    </source>
</evidence>
<gene>
    <name evidence="7" type="ORF">ATO9_12370</name>
</gene>
<dbReference type="InterPro" id="IPR011611">
    <property type="entry name" value="PfkB_dom"/>
</dbReference>
<dbReference type="Pfam" id="PF00294">
    <property type="entry name" value="PfkB"/>
    <property type="match status" value="1"/>
</dbReference>
<dbReference type="eggNOG" id="COG0524">
    <property type="taxonomic scope" value="Bacteria"/>
</dbReference>
<keyword evidence="2" id="KW-0808">Transferase</keyword>
<evidence type="ECO:0000256" key="5">
    <source>
        <dbReference type="ARBA" id="ARBA00022840"/>
    </source>
</evidence>
<dbReference type="InterPro" id="IPR029056">
    <property type="entry name" value="Ribokinase-like"/>
</dbReference>